<sequence>MPWKKDYTFSDETSPVGVTWPQGKAAVTLVIDYSVPAGPEGIDEAAIAYAASIWGNAVQGDWLIDALDACGLKATFAVPLVMARAFPGSVRRAFEHGHEIAAGSYAKEDVTRLSPAEEKERMERTFSELADLTGARPEGWYALPRTHDDWPGGSLSPATLDLLAGSGCGYFGNSMADDIPHYCVLDEEGPRTLLALPYYYAHDAQFFVFFPGIGRGSGLLRTRALWENWSAELEGAAAYGRQATLVMQPYLMQSGPARKVLADLAALLKEGLYWTATASGCAAYWRDAYPAERTLHLEKAVWPE</sequence>
<dbReference type="Proteomes" id="UP000824264">
    <property type="component" value="Unassembled WGS sequence"/>
</dbReference>
<evidence type="ECO:0000259" key="1">
    <source>
        <dbReference type="Pfam" id="PF01522"/>
    </source>
</evidence>
<evidence type="ECO:0000313" key="2">
    <source>
        <dbReference type="EMBL" id="HIW78715.1"/>
    </source>
</evidence>
<dbReference type="PANTHER" id="PTHR47561">
    <property type="entry name" value="POLYSACCHARIDE DEACETYLASE FAMILY PROTEIN (AFU_ORTHOLOGUE AFUA_6G05030)"/>
    <property type="match status" value="1"/>
</dbReference>
<dbReference type="Gene3D" id="3.20.20.370">
    <property type="entry name" value="Glycoside hydrolase/deacetylase"/>
    <property type="match status" value="1"/>
</dbReference>
<dbReference type="AlphaFoldDB" id="A0A9D1R0I5"/>
<organism evidence="2 3">
    <name type="scientific">Candidatus Bilophila faecipullorum</name>
    <dbReference type="NCBI Taxonomy" id="2838482"/>
    <lineage>
        <taxon>Bacteria</taxon>
        <taxon>Pseudomonadati</taxon>
        <taxon>Thermodesulfobacteriota</taxon>
        <taxon>Desulfovibrionia</taxon>
        <taxon>Desulfovibrionales</taxon>
        <taxon>Desulfovibrionaceae</taxon>
        <taxon>Bilophila</taxon>
    </lineage>
</organism>
<dbReference type="GO" id="GO:0016810">
    <property type="term" value="F:hydrolase activity, acting on carbon-nitrogen (but not peptide) bonds"/>
    <property type="evidence" value="ECO:0007669"/>
    <property type="project" value="InterPro"/>
</dbReference>
<feature type="domain" description="NodB homology" evidence="1">
    <location>
        <begin position="63"/>
        <end position="144"/>
    </location>
</feature>
<reference evidence="2" key="2">
    <citation type="submission" date="2021-04" db="EMBL/GenBank/DDBJ databases">
        <authorList>
            <person name="Gilroy R."/>
        </authorList>
    </citation>
    <scope>NUCLEOTIDE SEQUENCE</scope>
    <source>
        <strain evidence="2">ChiSxjej5B17-1746</strain>
    </source>
</reference>
<dbReference type="InterPro" id="IPR002509">
    <property type="entry name" value="NODB_dom"/>
</dbReference>
<comment type="caution">
    <text evidence="2">The sequence shown here is derived from an EMBL/GenBank/DDBJ whole genome shotgun (WGS) entry which is preliminary data.</text>
</comment>
<dbReference type="SUPFAM" id="SSF88713">
    <property type="entry name" value="Glycoside hydrolase/deacetylase"/>
    <property type="match status" value="1"/>
</dbReference>
<protein>
    <submittedName>
        <fullName evidence="2">Polysaccharide deacetylase family protein</fullName>
    </submittedName>
</protein>
<dbReference type="GO" id="GO:0005975">
    <property type="term" value="P:carbohydrate metabolic process"/>
    <property type="evidence" value="ECO:0007669"/>
    <property type="project" value="InterPro"/>
</dbReference>
<gene>
    <name evidence="2" type="ORF">H9874_06190</name>
</gene>
<dbReference type="EMBL" id="DXGI01000228">
    <property type="protein sequence ID" value="HIW78715.1"/>
    <property type="molecule type" value="Genomic_DNA"/>
</dbReference>
<proteinExistence type="predicted"/>
<dbReference type="Pfam" id="PF01522">
    <property type="entry name" value="Polysacc_deac_1"/>
    <property type="match status" value="1"/>
</dbReference>
<evidence type="ECO:0000313" key="3">
    <source>
        <dbReference type="Proteomes" id="UP000824264"/>
    </source>
</evidence>
<dbReference type="InterPro" id="IPR011330">
    <property type="entry name" value="Glyco_hydro/deAcase_b/a-brl"/>
</dbReference>
<accession>A0A9D1R0I5</accession>
<reference evidence="2" key="1">
    <citation type="journal article" date="2021" name="PeerJ">
        <title>Extensive microbial diversity within the chicken gut microbiome revealed by metagenomics and culture.</title>
        <authorList>
            <person name="Gilroy R."/>
            <person name="Ravi A."/>
            <person name="Getino M."/>
            <person name="Pursley I."/>
            <person name="Horton D.L."/>
            <person name="Alikhan N.F."/>
            <person name="Baker D."/>
            <person name="Gharbi K."/>
            <person name="Hall N."/>
            <person name="Watson M."/>
            <person name="Adriaenssens E.M."/>
            <person name="Foster-Nyarko E."/>
            <person name="Jarju S."/>
            <person name="Secka A."/>
            <person name="Antonio M."/>
            <person name="Oren A."/>
            <person name="Chaudhuri R.R."/>
            <person name="La Ragione R."/>
            <person name="Hildebrand F."/>
            <person name="Pallen M.J."/>
        </authorList>
    </citation>
    <scope>NUCLEOTIDE SEQUENCE</scope>
    <source>
        <strain evidence="2">ChiSxjej5B17-1746</strain>
    </source>
</reference>
<dbReference type="PANTHER" id="PTHR47561:SF1">
    <property type="entry name" value="POLYSACCHARIDE DEACETYLASE FAMILY PROTEIN (AFU_ORTHOLOGUE AFUA_6G05030)"/>
    <property type="match status" value="1"/>
</dbReference>
<name>A0A9D1R0I5_9BACT</name>